<evidence type="ECO:0000313" key="2">
    <source>
        <dbReference type="Proteomes" id="UP000034032"/>
    </source>
</evidence>
<gene>
    <name evidence="1" type="ORF">UW79_C0034G0002</name>
</gene>
<evidence type="ECO:0000313" key="1">
    <source>
        <dbReference type="EMBL" id="KKT80806.1"/>
    </source>
</evidence>
<name>A0A0G1KAM3_9BACT</name>
<organism evidence="1 2">
    <name type="scientific">Candidatus Yanofskybacteria bacterium GW2011_GWA2_44_9</name>
    <dbReference type="NCBI Taxonomy" id="1619025"/>
    <lineage>
        <taxon>Bacteria</taxon>
        <taxon>Candidatus Yanofskyibacteriota</taxon>
    </lineage>
</organism>
<accession>A0A0G1KAM3</accession>
<protein>
    <submittedName>
        <fullName evidence="1">Uncharacterized protein</fullName>
    </submittedName>
</protein>
<comment type="caution">
    <text evidence="1">The sequence shown here is derived from an EMBL/GenBank/DDBJ whole genome shotgun (WGS) entry which is preliminary data.</text>
</comment>
<dbReference type="Proteomes" id="UP000034032">
    <property type="component" value="Unassembled WGS sequence"/>
</dbReference>
<dbReference type="AlphaFoldDB" id="A0A0G1KAM3"/>
<reference evidence="1 2" key="1">
    <citation type="journal article" date="2015" name="Nature">
        <title>rRNA introns, odd ribosomes, and small enigmatic genomes across a large radiation of phyla.</title>
        <authorList>
            <person name="Brown C.T."/>
            <person name="Hug L.A."/>
            <person name="Thomas B.C."/>
            <person name="Sharon I."/>
            <person name="Castelle C.J."/>
            <person name="Singh A."/>
            <person name="Wilkins M.J."/>
            <person name="Williams K.H."/>
            <person name="Banfield J.F."/>
        </authorList>
    </citation>
    <scope>NUCLEOTIDE SEQUENCE [LARGE SCALE GENOMIC DNA]</scope>
</reference>
<sequence length="90" mass="9625">MQAVHGEREVLDLSTAAIECVEPGAPWVKCCVCKVSIKTCSRKVPANANTAMPDYTCPAHPQGAELSNGTWICSAECWDFAIEALQTAAQ</sequence>
<dbReference type="EMBL" id="LCJR01000034">
    <property type="protein sequence ID" value="KKT80806.1"/>
    <property type="molecule type" value="Genomic_DNA"/>
</dbReference>
<proteinExistence type="predicted"/>